<reference evidence="3" key="1">
    <citation type="submission" date="2022-10" db="EMBL/GenBank/DDBJ databases">
        <title>Shewanella flava sp. nov, isolated from the estuary of the Fenhe River into the Yellow River.</title>
        <authorList>
            <person name="Li Y."/>
        </authorList>
    </citation>
    <scope>NUCLEOTIDE SEQUENCE</scope>
    <source>
        <strain evidence="3">FYR11-62</strain>
    </source>
</reference>
<organism evidence="3 4">
    <name type="scientific">Shewanella subflava</name>
    <dbReference type="NCBI Taxonomy" id="2986476"/>
    <lineage>
        <taxon>Bacteria</taxon>
        <taxon>Pseudomonadati</taxon>
        <taxon>Pseudomonadota</taxon>
        <taxon>Gammaproteobacteria</taxon>
        <taxon>Alteromonadales</taxon>
        <taxon>Shewanellaceae</taxon>
        <taxon>Shewanella</taxon>
    </lineage>
</organism>
<keyword evidence="4" id="KW-1185">Reference proteome</keyword>
<proteinExistence type="predicted"/>
<comment type="caution">
    <text evidence="3">The sequence shown here is derived from an EMBL/GenBank/DDBJ whole genome shotgun (WGS) entry which is preliminary data.</text>
</comment>
<keyword evidence="1" id="KW-0732">Signal</keyword>
<dbReference type="InterPro" id="IPR001638">
    <property type="entry name" value="Solute-binding_3/MltF_N"/>
</dbReference>
<sequence length="255" mass="29280">MKHLLSLLFFMFIAVNAQPNKPIVKVAGYPFSPYITQSVDGRYTGLSIDLINALNGIQSQVQFEFVATSIANRYKAYELKRYDMMLFESTVWGWHTIEHEFVPLDIHDGELFISLKDNAIDQAYFNNFDGKVLSLVRGYHYKFADWQADPQYLKAQFNIQFVNSNEASIVSILRGRAEIAPVTWSYLQFYLSQNPTISPQILVSTKWDQQYNHGILLSPNAPISKQQLSEWVGLLKKQQTLSRLAAHYGLENITD</sequence>
<evidence type="ECO:0000256" key="1">
    <source>
        <dbReference type="SAM" id="SignalP"/>
    </source>
</evidence>
<dbReference type="EMBL" id="JAPDMX010000002">
    <property type="protein sequence ID" value="MCW3171116.1"/>
    <property type="molecule type" value="Genomic_DNA"/>
</dbReference>
<protein>
    <submittedName>
        <fullName evidence="3">Transporter substrate-binding domain-containing protein</fullName>
    </submittedName>
</protein>
<feature type="chain" id="PRO_5047254953" evidence="1">
    <location>
        <begin position="18"/>
        <end position="255"/>
    </location>
</feature>
<dbReference type="Proteomes" id="UP001163714">
    <property type="component" value="Unassembled WGS sequence"/>
</dbReference>
<dbReference type="SUPFAM" id="SSF53850">
    <property type="entry name" value="Periplasmic binding protein-like II"/>
    <property type="match status" value="1"/>
</dbReference>
<evidence type="ECO:0000313" key="4">
    <source>
        <dbReference type="Proteomes" id="UP001163714"/>
    </source>
</evidence>
<gene>
    <name evidence="3" type="ORF">OHT75_01315</name>
</gene>
<dbReference type="Pfam" id="PF00497">
    <property type="entry name" value="SBP_bac_3"/>
    <property type="match status" value="1"/>
</dbReference>
<accession>A0ABT3I4X6</accession>
<dbReference type="RefSeq" id="WP_264724576.1">
    <property type="nucleotide sequence ID" value="NZ_JAPDMX010000002.1"/>
</dbReference>
<dbReference type="Gene3D" id="3.40.190.10">
    <property type="entry name" value="Periplasmic binding protein-like II"/>
    <property type="match status" value="2"/>
</dbReference>
<evidence type="ECO:0000259" key="2">
    <source>
        <dbReference type="Pfam" id="PF00497"/>
    </source>
</evidence>
<name>A0ABT3I4X6_9GAMM</name>
<feature type="domain" description="Solute-binding protein family 3/N-terminal" evidence="2">
    <location>
        <begin position="31"/>
        <end position="249"/>
    </location>
</feature>
<evidence type="ECO:0000313" key="3">
    <source>
        <dbReference type="EMBL" id="MCW3171116.1"/>
    </source>
</evidence>
<feature type="signal peptide" evidence="1">
    <location>
        <begin position="1"/>
        <end position="17"/>
    </location>
</feature>